<organism evidence="1 2">
    <name type="scientific">Chitinophaga flava</name>
    <dbReference type="NCBI Taxonomy" id="2259036"/>
    <lineage>
        <taxon>Bacteria</taxon>
        <taxon>Pseudomonadati</taxon>
        <taxon>Bacteroidota</taxon>
        <taxon>Chitinophagia</taxon>
        <taxon>Chitinophagales</taxon>
        <taxon>Chitinophagaceae</taxon>
        <taxon>Chitinophaga</taxon>
    </lineage>
</organism>
<reference evidence="1 2" key="1">
    <citation type="submission" date="2018-05" db="EMBL/GenBank/DDBJ databases">
        <title>Chitinophaga sp. K3CV102501T nov., isolated from isolated from a monsoon evergreen broad-leaved forest soil.</title>
        <authorList>
            <person name="Lv Y."/>
        </authorList>
    </citation>
    <scope>NUCLEOTIDE SEQUENCE [LARGE SCALE GENOMIC DNA]</scope>
    <source>
        <strain evidence="1 2">GDMCC 1.1325</strain>
    </source>
</reference>
<sequence>MSEDRGLAEIGAGFLAGESYYGPAFCGSVFWSMKAARIHQAVLQPILTQQSIIAQGFSPGKSDALAPG</sequence>
<evidence type="ECO:0000313" key="2">
    <source>
        <dbReference type="Proteomes" id="UP000253410"/>
    </source>
</evidence>
<dbReference type="AlphaFoldDB" id="A0A365XRM4"/>
<name>A0A365XRM4_9BACT</name>
<comment type="caution">
    <text evidence="1">The sequence shown here is derived from an EMBL/GenBank/DDBJ whole genome shotgun (WGS) entry which is preliminary data.</text>
</comment>
<dbReference type="EMBL" id="QFFJ01000002">
    <property type="protein sequence ID" value="RBL88681.1"/>
    <property type="molecule type" value="Genomic_DNA"/>
</dbReference>
<evidence type="ECO:0000313" key="1">
    <source>
        <dbReference type="EMBL" id="RBL88681.1"/>
    </source>
</evidence>
<proteinExistence type="predicted"/>
<gene>
    <name evidence="1" type="ORF">DF182_19120</name>
</gene>
<keyword evidence="2" id="KW-1185">Reference proteome</keyword>
<accession>A0A365XRM4</accession>
<dbReference type="Proteomes" id="UP000253410">
    <property type="component" value="Unassembled WGS sequence"/>
</dbReference>
<protein>
    <submittedName>
        <fullName evidence="1">Uncharacterized protein</fullName>
    </submittedName>
</protein>